<dbReference type="Pfam" id="PF13464">
    <property type="entry name" value="RodZ_C"/>
    <property type="match status" value="1"/>
</dbReference>
<comment type="caution">
    <text evidence="4">The sequence shown here is derived from an EMBL/GenBank/DDBJ whole genome shotgun (WGS) entry which is preliminary data.</text>
</comment>
<feature type="transmembrane region" description="Helical" evidence="2">
    <location>
        <begin position="142"/>
        <end position="160"/>
    </location>
</feature>
<proteinExistence type="predicted"/>
<dbReference type="InterPro" id="IPR010982">
    <property type="entry name" value="Lambda_DNA-bd_dom_sf"/>
</dbReference>
<evidence type="ECO:0000313" key="5">
    <source>
        <dbReference type="Proteomes" id="UP000701702"/>
    </source>
</evidence>
<feature type="region of interest" description="Disordered" evidence="1">
    <location>
        <begin position="1"/>
        <end position="25"/>
    </location>
</feature>
<dbReference type="RefSeq" id="WP_224000620.1">
    <property type="nucleotide sequence ID" value="NZ_CAJZAF010000004.1"/>
</dbReference>
<dbReference type="InterPro" id="IPR025194">
    <property type="entry name" value="RodZ-like_C"/>
</dbReference>
<dbReference type="EMBL" id="CAJZAF010000004">
    <property type="protein sequence ID" value="CAG9167561.1"/>
    <property type="molecule type" value="Genomic_DNA"/>
</dbReference>
<dbReference type="CDD" id="cd00093">
    <property type="entry name" value="HTH_XRE"/>
    <property type="match status" value="1"/>
</dbReference>
<accession>A0ABM8WJI2</accession>
<name>A0ABM8WJI2_9BURK</name>
<dbReference type="InterPro" id="IPR001387">
    <property type="entry name" value="Cro/C1-type_HTH"/>
</dbReference>
<evidence type="ECO:0000256" key="2">
    <source>
        <dbReference type="SAM" id="Phobius"/>
    </source>
</evidence>
<feature type="domain" description="HTH cro/C1-type" evidence="3">
    <location>
        <begin position="36"/>
        <end position="97"/>
    </location>
</feature>
<organism evidence="4 5">
    <name type="scientific">Cupriavidus pinatubonensis</name>
    <dbReference type="NCBI Taxonomy" id="248026"/>
    <lineage>
        <taxon>Bacteria</taxon>
        <taxon>Pseudomonadati</taxon>
        <taxon>Pseudomonadota</taxon>
        <taxon>Betaproteobacteria</taxon>
        <taxon>Burkholderiales</taxon>
        <taxon>Burkholderiaceae</taxon>
        <taxon>Cupriavidus</taxon>
    </lineage>
</organism>
<keyword evidence="2" id="KW-1133">Transmembrane helix</keyword>
<dbReference type="Proteomes" id="UP000701702">
    <property type="component" value="Unassembled WGS sequence"/>
</dbReference>
<dbReference type="PANTHER" id="PTHR34475">
    <property type="match status" value="1"/>
</dbReference>
<evidence type="ECO:0000256" key="1">
    <source>
        <dbReference type="SAM" id="MobiDB-lite"/>
    </source>
</evidence>
<evidence type="ECO:0000313" key="4">
    <source>
        <dbReference type="EMBL" id="CAG9167561.1"/>
    </source>
</evidence>
<protein>
    <submittedName>
        <fullName evidence="4">Cytoskeleton protein RodZ</fullName>
    </submittedName>
</protein>
<dbReference type="Pfam" id="PF13413">
    <property type="entry name" value="HTH_25"/>
    <property type="match status" value="1"/>
</dbReference>
<keyword evidence="5" id="KW-1185">Reference proteome</keyword>
<gene>
    <name evidence="4" type="primary">rodZ</name>
    <name evidence="4" type="ORF">LMG23994_01232</name>
</gene>
<dbReference type="SUPFAM" id="SSF47413">
    <property type="entry name" value="lambda repressor-like DNA-binding domains"/>
    <property type="match status" value="1"/>
</dbReference>
<dbReference type="Gene3D" id="1.10.260.40">
    <property type="entry name" value="lambda repressor-like DNA-binding domains"/>
    <property type="match status" value="1"/>
</dbReference>
<evidence type="ECO:0000259" key="3">
    <source>
        <dbReference type="SMART" id="SM00530"/>
    </source>
</evidence>
<keyword evidence="2" id="KW-0472">Membrane</keyword>
<sequence length="338" mass="34709">MSEQERAAGQAASTGHVGGGATDSEREAVAREIGALLAQARESQRMSVEDVSARLKVAAPKLVAIESGNVEALPDITFAKGVMRAYARMLHVDIDGLLARFHPRPVQVTEMARQREGGLNETFDDRRRFGKRGGGAGAGGRWVWLALVIAGLTAGGWFGLDHMKQWLEARNSAAQAAPAEVQEPAGQGGEPGTVTAALPPVMAAADSPAPSEELPASAPAASGVAVPAQSAAATTAVPAVATTVTPVANTAPVAATPTAQGELQIKFSADTWYEIRDRSGKVVLGGTAKAGQEVAGGGTAPYKVTIGNVKGVESMSRNGTPVDLKAANRNNVARLTLP</sequence>
<dbReference type="PANTHER" id="PTHR34475:SF1">
    <property type="entry name" value="CYTOSKELETON PROTEIN RODZ"/>
    <property type="match status" value="1"/>
</dbReference>
<dbReference type="SMART" id="SM00530">
    <property type="entry name" value="HTH_XRE"/>
    <property type="match status" value="1"/>
</dbReference>
<dbReference type="InterPro" id="IPR050400">
    <property type="entry name" value="Bact_Cytoskel_RodZ"/>
</dbReference>
<reference evidence="4 5" key="1">
    <citation type="submission" date="2021-08" db="EMBL/GenBank/DDBJ databases">
        <authorList>
            <person name="Peeters C."/>
        </authorList>
    </citation>
    <scope>NUCLEOTIDE SEQUENCE [LARGE SCALE GENOMIC DNA]</scope>
    <source>
        <strain evidence="4 5">LMG 23994</strain>
    </source>
</reference>
<keyword evidence="2" id="KW-0812">Transmembrane</keyword>